<dbReference type="GO" id="GO:0016149">
    <property type="term" value="F:translation release factor activity, codon specific"/>
    <property type="evidence" value="ECO:0007669"/>
    <property type="project" value="UniProtKB-UniRule"/>
</dbReference>
<sequence length="367" mass="42147">MLQELKVLEDKYKQITALLSDPNISSNPQKIKELARERSELEPVVRKYDEYKKVVRELRETESMLSDGQADPDLKRLAEAELNQLKEKKDLLEQELKRLLLPRDPNDEKNVILEIRAGAGGDEASLFAQDLLRMYTRYAEHKGWKWELMDVSYSPIGGIKEAIVNIQGKRVYSFLKYESGVHRVQRVPKTEASGRIHTSTATVAVLPEAEEIDLKLDPKDLKIEAFGASGPGGQNVNRNYTAIRVTHRPSGIVVSCQDEKSQHRNKEKALKILRTRLLDIARQEQMSKISQDRRKQVGTGERSEKIRTYNFPQSRITDHRLNENFHNVESIMDGELDELIDKLVIHFQTRALEENKSGLSPDRQVEI</sequence>
<keyword evidence="3 5" id="KW-0488">Methylation</keyword>
<reference evidence="9 10" key="1">
    <citation type="submission" date="2018-08" db="EMBL/GenBank/DDBJ databases">
        <title>Genome analysis of the thermophilic bacterium of the candidate phylum Aminicenantes from deep subsurface aquifer revealed its physiology and ecological role.</title>
        <authorList>
            <person name="Kadnikov V.V."/>
            <person name="Mardanov A.V."/>
            <person name="Beletsky A.V."/>
            <person name="Karnachuk O.V."/>
            <person name="Ravin N.V."/>
        </authorList>
    </citation>
    <scope>NUCLEOTIDE SEQUENCE [LARGE SCALE GENOMIC DNA]</scope>
    <source>
        <strain evidence="9">BY38</strain>
    </source>
</reference>
<comment type="subcellular location">
    <subcellularLocation>
        <location evidence="5">Cytoplasm</location>
    </subcellularLocation>
</comment>
<dbReference type="FunFam" id="3.30.160.20:FF:000004">
    <property type="entry name" value="Peptide chain release factor 1"/>
    <property type="match status" value="1"/>
</dbReference>
<organism evidence="9 10">
    <name type="scientific">Candidatus Saccharicenans subterraneus</name>
    <dbReference type="NCBI Taxonomy" id="2508984"/>
    <lineage>
        <taxon>Bacteria</taxon>
        <taxon>Candidatus Aminicenantota</taxon>
        <taxon>Candidatus Aminicenantia</taxon>
        <taxon>Candidatus Aminicenantales</taxon>
        <taxon>Candidatus Saccharicenantaceae</taxon>
        <taxon>Candidatus Saccharicenans</taxon>
    </lineage>
</organism>
<evidence type="ECO:0000259" key="8">
    <source>
        <dbReference type="SMART" id="SM00937"/>
    </source>
</evidence>
<dbReference type="AlphaFoldDB" id="A0A3E2BPH2"/>
<proteinExistence type="inferred from homology"/>
<evidence type="ECO:0000313" key="9">
    <source>
        <dbReference type="EMBL" id="RFT16536.1"/>
    </source>
</evidence>
<dbReference type="HAMAP" id="MF_00093">
    <property type="entry name" value="Rel_fac_1"/>
    <property type="match status" value="1"/>
</dbReference>
<feature type="domain" description="Peptide chain release factor" evidence="8">
    <location>
        <begin position="63"/>
        <end position="178"/>
    </location>
</feature>
<dbReference type="NCBIfam" id="TIGR00019">
    <property type="entry name" value="prfA"/>
    <property type="match status" value="1"/>
</dbReference>
<evidence type="ECO:0000313" key="10">
    <source>
        <dbReference type="Proteomes" id="UP000257323"/>
    </source>
</evidence>
<evidence type="ECO:0000256" key="4">
    <source>
        <dbReference type="ARBA" id="ARBA00022917"/>
    </source>
</evidence>
<dbReference type="Proteomes" id="UP000257323">
    <property type="component" value="Unassembled WGS sequence"/>
</dbReference>
<evidence type="ECO:0000256" key="1">
    <source>
        <dbReference type="ARBA" id="ARBA00002986"/>
    </source>
</evidence>
<evidence type="ECO:0000256" key="2">
    <source>
        <dbReference type="ARBA" id="ARBA00010835"/>
    </source>
</evidence>
<dbReference type="InterPro" id="IPR000352">
    <property type="entry name" value="Pep_chain_release_fac_I"/>
</dbReference>
<comment type="caution">
    <text evidence="9">The sequence shown here is derived from an EMBL/GenBank/DDBJ whole genome shotgun (WGS) entry which is preliminary data.</text>
</comment>
<dbReference type="Gene3D" id="3.30.70.1660">
    <property type="match status" value="2"/>
</dbReference>
<comment type="PTM">
    <text evidence="5">Methylated by PrmC. Methylation increases the termination efficiency of RF1.</text>
</comment>
<name>A0A3E2BPH2_9BACT</name>
<keyword evidence="7" id="KW-0175">Coiled coil</keyword>
<evidence type="ECO:0000256" key="6">
    <source>
        <dbReference type="NCBIfam" id="TIGR00019"/>
    </source>
</evidence>
<dbReference type="NCBIfam" id="NF001859">
    <property type="entry name" value="PRK00591.1"/>
    <property type="match status" value="1"/>
</dbReference>
<dbReference type="InterPro" id="IPR005139">
    <property type="entry name" value="PCRF"/>
</dbReference>
<dbReference type="SMART" id="SM00937">
    <property type="entry name" value="PCRF"/>
    <property type="match status" value="1"/>
</dbReference>
<comment type="similarity">
    <text evidence="2 5">Belongs to the prokaryotic/mitochondrial release factor family.</text>
</comment>
<dbReference type="PANTHER" id="PTHR43804:SF7">
    <property type="entry name" value="LD18447P"/>
    <property type="match status" value="1"/>
</dbReference>
<dbReference type="Pfam" id="PF03462">
    <property type="entry name" value="PCRF"/>
    <property type="match status" value="1"/>
</dbReference>
<dbReference type="SUPFAM" id="SSF75620">
    <property type="entry name" value="Release factor"/>
    <property type="match status" value="1"/>
</dbReference>
<protein>
    <recommendedName>
        <fullName evidence="5 6">Peptide chain release factor 1</fullName>
        <shortName evidence="5">RF-1</shortName>
    </recommendedName>
</protein>
<dbReference type="InterPro" id="IPR004373">
    <property type="entry name" value="RF-1"/>
</dbReference>
<dbReference type="PANTHER" id="PTHR43804">
    <property type="entry name" value="LD18447P"/>
    <property type="match status" value="1"/>
</dbReference>
<dbReference type="EMBL" id="QUAH01000003">
    <property type="protein sequence ID" value="RFT16536.1"/>
    <property type="molecule type" value="Genomic_DNA"/>
</dbReference>
<feature type="coiled-coil region" evidence="7">
    <location>
        <begin position="75"/>
        <end position="102"/>
    </location>
</feature>
<dbReference type="Pfam" id="PF00472">
    <property type="entry name" value="RF-1"/>
    <property type="match status" value="1"/>
</dbReference>
<dbReference type="FunFam" id="3.30.70.1660:FF:000002">
    <property type="entry name" value="Peptide chain release factor 1"/>
    <property type="match status" value="1"/>
</dbReference>
<accession>A0A3E2BPH2</accession>
<comment type="function">
    <text evidence="1 5">Peptide chain release factor 1 directs the termination of translation in response to the peptide chain termination codons UAG and UAA.</text>
</comment>
<dbReference type="InterPro" id="IPR045853">
    <property type="entry name" value="Pep_chain_release_fac_I_sf"/>
</dbReference>
<evidence type="ECO:0000256" key="7">
    <source>
        <dbReference type="SAM" id="Coils"/>
    </source>
</evidence>
<dbReference type="GO" id="GO:0005737">
    <property type="term" value="C:cytoplasm"/>
    <property type="evidence" value="ECO:0007669"/>
    <property type="project" value="UniProtKB-SubCell"/>
</dbReference>
<dbReference type="Gene3D" id="3.30.160.20">
    <property type="match status" value="1"/>
</dbReference>
<dbReference type="InterPro" id="IPR050057">
    <property type="entry name" value="Prokaryotic/Mito_RF"/>
</dbReference>
<keyword evidence="5" id="KW-0963">Cytoplasm</keyword>
<feature type="modified residue" description="N5-methylglutamine" evidence="5">
    <location>
        <position position="234"/>
    </location>
</feature>
<gene>
    <name evidence="5" type="primary">prfA</name>
    <name evidence="9" type="ORF">OP8BY_1714</name>
</gene>
<evidence type="ECO:0000256" key="5">
    <source>
        <dbReference type="HAMAP-Rule" id="MF_00093"/>
    </source>
</evidence>
<evidence type="ECO:0000256" key="3">
    <source>
        <dbReference type="ARBA" id="ARBA00022481"/>
    </source>
</evidence>
<dbReference type="Gene3D" id="6.10.140.1950">
    <property type="match status" value="1"/>
</dbReference>
<keyword evidence="4 5" id="KW-0648">Protein biosynthesis</keyword>